<evidence type="ECO:0000313" key="8">
    <source>
        <dbReference type="Proteomes" id="UP000253141"/>
    </source>
</evidence>
<comment type="caution">
    <text evidence="7">The sequence shown here is derived from an EMBL/GenBank/DDBJ whole genome shotgun (WGS) entry which is preliminary data.</text>
</comment>
<dbReference type="InterPro" id="IPR039425">
    <property type="entry name" value="RNA_pol_sigma-70-like"/>
</dbReference>
<dbReference type="InterPro" id="IPR013325">
    <property type="entry name" value="RNA_pol_sigma_r2"/>
</dbReference>
<dbReference type="InterPro" id="IPR013249">
    <property type="entry name" value="RNA_pol_sigma70_r4_t2"/>
</dbReference>
<dbReference type="GO" id="GO:0006352">
    <property type="term" value="P:DNA-templated transcription initiation"/>
    <property type="evidence" value="ECO:0007669"/>
    <property type="project" value="InterPro"/>
</dbReference>
<sequence>MNEAEFLEVLRANQGILVKVCTMYCSDFEAQRDLYQEIVLQLWRSFPNFRKQAKLSTWMYQVALNTAITDYRRSRKQGQRVELSEQFTQIPETSSTVERQEKLQWLYRAVETLSDAEKAIVMLYLDEKSYDEIAEIVGITPGNVRVKMHRIQEKLRKLKTD</sequence>
<feature type="domain" description="RNA polymerase sigma factor 70 region 4 type 2" evidence="6">
    <location>
        <begin position="104"/>
        <end position="151"/>
    </location>
</feature>
<dbReference type="InterPro" id="IPR014284">
    <property type="entry name" value="RNA_pol_sigma-70_dom"/>
</dbReference>
<dbReference type="CDD" id="cd06171">
    <property type="entry name" value="Sigma70_r4"/>
    <property type="match status" value="1"/>
</dbReference>
<dbReference type="PANTHER" id="PTHR43133:SF45">
    <property type="entry name" value="RNA POLYMERASE ECF-TYPE SIGMA FACTOR"/>
    <property type="match status" value="1"/>
</dbReference>
<evidence type="ECO:0000256" key="2">
    <source>
        <dbReference type="ARBA" id="ARBA00023015"/>
    </source>
</evidence>
<dbReference type="Pfam" id="PF04542">
    <property type="entry name" value="Sigma70_r2"/>
    <property type="match status" value="1"/>
</dbReference>
<dbReference type="InterPro" id="IPR013324">
    <property type="entry name" value="RNA_pol_sigma_r3/r4-like"/>
</dbReference>
<keyword evidence="2" id="KW-0805">Transcription regulation</keyword>
<dbReference type="GO" id="GO:0003677">
    <property type="term" value="F:DNA binding"/>
    <property type="evidence" value="ECO:0007669"/>
    <property type="project" value="InterPro"/>
</dbReference>
<dbReference type="EMBL" id="QPIW01000042">
    <property type="protein sequence ID" value="RDB02488.1"/>
    <property type="molecule type" value="Genomic_DNA"/>
</dbReference>
<dbReference type="SUPFAM" id="SSF88946">
    <property type="entry name" value="Sigma2 domain of RNA polymerase sigma factors"/>
    <property type="match status" value="1"/>
</dbReference>
<dbReference type="RefSeq" id="WP_114464437.1">
    <property type="nucleotide sequence ID" value="NZ_QPIW01000042.1"/>
</dbReference>
<keyword evidence="3" id="KW-0731">Sigma factor</keyword>
<dbReference type="GO" id="GO:0016987">
    <property type="term" value="F:sigma factor activity"/>
    <property type="evidence" value="ECO:0007669"/>
    <property type="project" value="UniProtKB-KW"/>
</dbReference>
<keyword evidence="4" id="KW-0804">Transcription</keyword>
<gene>
    <name evidence="7" type="ORF">DVG78_28615</name>
</gene>
<dbReference type="SUPFAM" id="SSF88659">
    <property type="entry name" value="Sigma3 and sigma4 domains of RNA polymerase sigma factors"/>
    <property type="match status" value="1"/>
</dbReference>
<organism evidence="7 8">
    <name type="scientific">Runella aurantiaca</name>
    <dbReference type="NCBI Taxonomy" id="2282308"/>
    <lineage>
        <taxon>Bacteria</taxon>
        <taxon>Pseudomonadati</taxon>
        <taxon>Bacteroidota</taxon>
        <taxon>Cytophagia</taxon>
        <taxon>Cytophagales</taxon>
        <taxon>Spirosomataceae</taxon>
        <taxon>Runella</taxon>
    </lineage>
</organism>
<dbReference type="InterPro" id="IPR036388">
    <property type="entry name" value="WH-like_DNA-bd_sf"/>
</dbReference>
<dbReference type="Proteomes" id="UP000253141">
    <property type="component" value="Unassembled WGS sequence"/>
</dbReference>
<comment type="similarity">
    <text evidence="1">Belongs to the sigma-70 factor family. ECF subfamily.</text>
</comment>
<dbReference type="PANTHER" id="PTHR43133">
    <property type="entry name" value="RNA POLYMERASE ECF-TYPE SIGMA FACTO"/>
    <property type="match status" value="1"/>
</dbReference>
<name>A0A369HYQ6_9BACT</name>
<evidence type="ECO:0000256" key="1">
    <source>
        <dbReference type="ARBA" id="ARBA00010641"/>
    </source>
</evidence>
<reference evidence="7 8" key="1">
    <citation type="submission" date="2018-07" db="EMBL/GenBank/DDBJ databases">
        <title>Genome analysis of Runella aurantiaca.</title>
        <authorList>
            <person name="Yang X."/>
        </authorList>
    </citation>
    <scope>NUCLEOTIDE SEQUENCE [LARGE SCALE GENOMIC DNA]</scope>
    <source>
        <strain evidence="7 8">YX9</strain>
    </source>
</reference>
<dbReference type="Gene3D" id="1.10.10.10">
    <property type="entry name" value="Winged helix-like DNA-binding domain superfamily/Winged helix DNA-binding domain"/>
    <property type="match status" value="1"/>
</dbReference>
<dbReference type="Pfam" id="PF08281">
    <property type="entry name" value="Sigma70_r4_2"/>
    <property type="match status" value="1"/>
</dbReference>
<dbReference type="OrthoDB" id="9780326at2"/>
<dbReference type="Gene3D" id="1.10.1740.10">
    <property type="match status" value="1"/>
</dbReference>
<evidence type="ECO:0000259" key="6">
    <source>
        <dbReference type="Pfam" id="PF08281"/>
    </source>
</evidence>
<evidence type="ECO:0000313" key="7">
    <source>
        <dbReference type="EMBL" id="RDB02488.1"/>
    </source>
</evidence>
<evidence type="ECO:0000259" key="5">
    <source>
        <dbReference type="Pfam" id="PF04542"/>
    </source>
</evidence>
<dbReference type="AlphaFoldDB" id="A0A369HYQ6"/>
<accession>A0A369HYQ6</accession>
<dbReference type="InterPro" id="IPR007627">
    <property type="entry name" value="RNA_pol_sigma70_r2"/>
</dbReference>
<keyword evidence="8" id="KW-1185">Reference proteome</keyword>
<protein>
    <submittedName>
        <fullName evidence="7">Sigma-70 family RNA polymerase sigma factor</fullName>
    </submittedName>
</protein>
<feature type="domain" description="RNA polymerase sigma-70 region 2" evidence="5">
    <location>
        <begin position="11"/>
        <end position="76"/>
    </location>
</feature>
<dbReference type="NCBIfam" id="TIGR02937">
    <property type="entry name" value="sigma70-ECF"/>
    <property type="match status" value="1"/>
</dbReference>
<proteinExistence type="inferred from homology"/>
<evidence type="ECO:0000256" key="3">
    <source>
        <dbReference type="ARBA" id="ARBA00023082"/>
    </source>
</evidence>
<evidence type="ECO:0000256" key="4">
    <source>
        <dbReference type="ARBA" id="ARBA00023163"/>
    </source>
</evidence>